<feature type="transmembrane region" description="Helical" evidence="6">
    <location>
        <begin position="6"/>
        <end position="27"/>
    </location>
</feature>
<evidence type="ECO:0000256" key="2">
    <source>
        <dbReference type="ARBA" id="ARBA00022475"/>
    </source>
</evidence>
<evidence type="ECO:0000256" key="3">
    <source>
        <dbReference type="ARBA" id="ARBA00022692"/>
    </source>
</evidence>
<accession>A0A0V8GFX3</accession>
<feature type="transmembrane region" description="Helical" evidence="6">
    <location>
        <begin position="134"/>
        <end position="156"/>
    </location>
</feature>
<evidence type="ECO:0000256" key="5">
    <source>
        <dbReference type="ARBA" id="ARBA00023136"/>
    </source>
</evidence>
<feature type="transmembrane region" description="Helical" evidence="6">
    <location>
        <begin position="112"/>
        <end position="128"/>
    </location>
</feature>
<comment type="subcellular location">
    <subcellularLocation>
        <location evidence="1">Cell membrane</location>
        <topology evidence="1">Multi-pass membrane protein</topology>
    </subcellularLocation>
</comment>
<evidence type="ECO:0000256" key="4">
    <source>
        <dbReference type="ARBA" id="ARBA00022989"/>
    </source>
</evidence>
<feature type="domain" description="PhoU" evidence="7">
    <location>
        <begin position="348"/>
        <end position="435"/>
    </location>
</feature>
<dbReference type="InterPro" id="IPR004633">
    <property type="entry name" value="NaPi_cotrn-rel/YqeW-like"/>
</dbReference>
<dbReference type="NCBIfam" id="TIGR00704">
    <property type="entry name" value="NaPi_cotrn_rel"/>
    <property type="match status" value="1"/>
</dbReference>
<feature type="transmembrane region" description="Helical" evidence="6">
    <location>
        <begin position="177"/>
        <end position="201"/>
    </location>
</feature>
<dbReference type="EMBL" id="LNQL01000002">
    <property type="protein sequence ID" value="KSU49182.1"/>
    <property type="molecule type" value="Genomic_DNA"/>
</dbReference>
<evidence type="ECO:0000313" key="8">
    <source>
        <dbReference type="EMBL" id="KSU49182.1"/>
    </source>
</evidence>
<keyword evidence="3 6" id="KW-0812">Transmembrane</keyword>
<feature type="transmembrane region" description="Helical" evidence="6">
    <location>
        <begin position="248"/>
        <end position="272"/>
    </location>
</feature>
<name>A0A0V8GFX3_9BACL</name>
<dbReference type="RefSeq" id="WP_058265095.1">
    <property type="nucleotide sequence ID" value="NZ_FMYN01000002.1"/>
</dbReference>
<evidence type="ECO:0000259" key="7">
    <source>
        <dbReference type="Pfam" id="PF01895"/>
    </source>
</evidence>
<dbReference type="GO" id="GO:0044341">
    <property type="term" value="P:sodium-dependent phosphate transport"/>
    <property type="evidence" value="ECO:0007669"/>
    <property type="project" value="InterPro"/>
</dbReference>
<dbReference type="GO" id="GO:0005886">
    <property type="term" value="C:plasma membrane"/>
    <property type="evidence" value="ECO:0007669"/>
    <property type="project" value="UniProtKB-SubCell"/>
</dbReference>
<organism evidence="8 9">
    <name type="scientific">Exiguobacterium indicum</name>
    <dbReference type="NCBI Taxonomy" id="296995"/>
    <lineage>
        <taxon>Bacteria</taxon>
        <taxon>Bacillati</taxon>
        <taxon>Bacillota</taxon>
        <taxon>Bacilli</taxon>
        <taxon>Bacillales</taxon>
        <taxon>Bacillales Family XII. Incertae Sedis</taxon>
        <taxon>Exiguobacterium</taxon>
    </lineage>
</organism>
<comment type="caution">
    <text evidence="8">The sequence shown here is derived from an EMBL/GenBank/DDBJ whole genome shotgun (WGS) entry which is preliminary data.</text>
</comment>
<keyword evidence="2" id="KW-1003">Cell membrane</keyword>
<feature type="transmembrane region" description="Helical" evidence="6">
    <location>
        <begin position="87"/>
        <end position="105"/>
    </location>
</feature>
<dbReference type="PANTHER" id="PTHR10010:SF46">
    <property type="entry name" value="SODIUM-DEPENDENT PHOSPHATE TRANSPORT PROTEIN 2B"/>
    <property type="match status" value="1"/>
</dbReference>
<keyword evidence="4 6" id="KW-1133">Transmembrane helix</keyword>
<dbReference type="Pfam" id="PF01895">
    <property type="entry name" value="PhoU"/>
    <property type="match status" value="2"/>
</dbReference>
<sequence length="547" mass="59860">MNYDLQEMIFTFIGGLGIFLFGIKYMGDGLQKTAGDRLRYILDKYTTNPLLGILAGIVVTVLIQSSSGTTVIVVGLVSAGLMNLRQAIGVVMGANIGTTITAFIIGFNVKEAALPAIALGAFLIFFFNKERVQYIGQIFFGFGALFYGLTLMGDGMAPLESSVWFRELTVSMSDNPLLGVFVGTIFTVLVQSSSATIGILQELYSGGMIDIKAALPVLFGDNIGTTITAVLAALGASIAAKRTAAAHVIFNIIGTILFLIALPIFSNFITWITGALDLGPKMQIAFAHGTFNVVNTLIQCWFIAQIAWLVKKIVPGTDTTIDSKPRHLDQNILNQSSALALNHAKLEVLRMGEFSKDALAKAHRYTQSHDKKDVSESEQIEYAINHLNTEVTNYLVKVAAHDLSERESNDHSLLMHAVNDFERIGDHVENIVELVDFQIVNRIQFTSAAKQELDDMYALTQEIVDCAVRAVEEDDVTRARKVLELEGKLDALERSFRKHHVLRVNAGECTGQAGMIFVDLLSNLERIGDHAVNITDLVLEQRTALTN</sequence>
<protein>
    <submittedName>
        <fullName evidence="8">Sodium-dependent phosphate transporter</fullName>
    </submittedName>
</protein>
<evidence type="ECO:0000256" key="1">
    <source>
        <dbReference type="ARBA" id="ARBA00004651"/>
    </source>
</evidence>
<dbReference type="Gene3D" id="1.20.58.220">
    <property type="entry name" value="Phosphate transport system protein phou homolog 2, domain 2"/>
    <property type="match status" value="1"/>
</dbReference>
<feature type="transmembrane region" description="Helical" evidence="6">
    <location>
        <begin position="213"/>
        <end position="236"/>
    </location>
</feature>
<gene>
    <name evidence="8" type="ORF">AS033_07345</name>
</gene>
<evidence type="ECO:0000256" key="6">
    <source>
        <dbReference type="SAM" id="Phobius"/>
    </source>
</evidence>
<dbReference type="Proteomes" id="UP000053797">
    <property type="component" value="Unassembled WGS sequence"/>
</dbReference>
<dbReference type="InterPro" id="IPR038078">
    <property type="entry name" value="PhoU-like_sf"/>
</dbReference>
<feature type="transmembrane region" description="Helical" evidence="6">
    <location>
        <begin position="48"/>
        <end position="81"/>
    </location>
</feature>
<reference evidence="8 9" key="1">
    <citation type="journal article" date="2015" name="Int. J. Syst. Evol. Microbiol.">
        <title>Exiguobacterium enclense sp. nov., isolated from sediment.</title>
        <authorList>
            <person name="Dastager S.G."/>
            <person name="Mawlankar R."/>
            <person name="Sonalkar V.V."/>
            <person name="Thorat M.N."/>
            <person name="Mual P."/>
            <person name="Verma A."/>
            <person name="Krishnamurthi S."/>
            <person name="Tang S.K."/>
            <person name="Li W.J."/>
        </authorList>
    </citation>
    <scope>NUCLEOTIDE SEQUENCE [LARGE SCALE GENOMIC DNA]</scope>
    <source>
        <strain evidence="8 9">NIO-1109</strain>
    </source>
</reference>
<dbReference type="AlphaFoldDB" id="A0A0V8GFX3"/>
<dbReference type="PANTHER" id="PTHR10010">
    <property type="entry name" value="SOLUTE CARRIER FAMILY 34 SODIUM PHOSPHATE , MEMBER 2-RELATED"/>
    <property type="match status" value="1"/>
</dbReference>
<dbReference type="InterPro" id="IPR026022">
    <property type="entry name" value="PhoU_dom"/>
</dbReference>
<dbReference type="Pfam" id="PF02690">
    <property type="entry name" value="Na_Pi_cotrans"/>
    <property type="match status" value="2"/>
</dbReference>
<dbReference type="GO" id="GO:0005436">
    <property type="term" value="F:sodium:phosphate symporter activity"/>
    <property type="evidence" value="ECO:0007669"/>
    <property type="project" value="InterPro"/>
</dbReference>
<dbReference type="NCBIfam" id="NF037997">
    <property type="entry name" value="Na_Pi_symport"/>
    <property type="match status" value="1"/>
</dbReference>
<keyword evidence="5 6" id="KW-0472">Membrane</keyword>
<dbReference type="SUPFAM" id="SSF109755">
    <property type="entry name" value="PhoU-like"/>
    <property type="match status" value="1"/>
</dbReference>
<evidence type="ECO:0000313" key="9">
    <source>
        <dbReference type="Proteomes" id="UP000053797"/>
    </source>
</evidence>
<dbReference type="InterPro" id="IPR003841">
    <property type="entry name" value="Na/Pi_transpt"/>
</dbReference>
<feature type="domain" description="PhoU" evidence="7">
    <location>
        <begin position="454"/>
        <end position="537"/>
    </location>
</feature>
<proteinExistence type="predicted"/>
<dbReference type="OrthoDB" id="9763003at2"/>